<accession>A0ABR6P3N6</accession>
<evidence type="ECO:0000313" key="1">
    <source>
        <dbReference type="EMBL" id="MBB6030056.1"/>
    </source>
</evidence>
<organism evidence="1 2">
    <name type="scientific">Oceanithermus desulfurans</name>
    <dbReference type="NCBI Taxonomy" id="227924"/>
    <lineage>
        <taxon>Bacteria</taxon>
        <taxon>Thermotogati</taxon>
        <taxon>Deinococcota</taxon>
        <taxon>Deinococci</taxon>
        <taxon>Thermales</taxon>
        <taxon>Thermaceae</taxon>
        <taxon>Oceanithermus</taxon>
    </lineage>
</organism>
<reference evidence="1 2" key="1">
    <citation type="submission" date="2020-08" db="EMBL/GenBank/DDBJ databases">
        <title>Genomic Encyclopedia of Type Strains, Phase IV (KMG-IV): sequencing the most valuable type-strain genomes for metagenomic binning, comparative biology and taxonomic classification.</title>
        <authorList>
            <person name="Goeker M."/>
        </authorList>
    </citation>
    <scope>NUCLEOTIDE SEQUENCE [LARGE SCALE GENOMIC DNA]</scope>
    <source>
        <strain evidence="1 2">DSM 15757</strain>
    </source>
</reference>
<dbReference type="RefSeq" id="WP_260147652.1">
    <property type="nucleotide sequence ID" value="NZ_JACHEZ010000004.1"/>
</dbReference>
<protein>
    <submittedName>
        <fullName evidence="1">Uncharacterized protein</fullName>
    </submittedName>
</protein>
<proteinExistence type="predicted"/>
<name>A0ABR6P3N6_9DEIN</name>
<sequence length="40" mass="4493">MLATFGPHLEGKTAIWISHRPLGLGLRTLRLVEWKLAPGR</sequence>
<dbReference type="EMBL" id="JACHEZ010000004">
    <property type="protein sequence ID" value="MBB6030056.1"/>
    <property type="molecule type" value="Genomic_DNA"/>
</dbReference>
<gene>
    <name evidence="1" type="ORF">HNQ05_001425</name>
</gene>
<evidence type="ECO:0000313" key="2">
    <source>
        <dbReference type="Proteomes" id="UP000587579"/>
    </source>
</evidence>
<comment type="caution">
    <text evidence="1">The sequence shown here is derived from an EMBL/GenBank/DDBJ whole genome shotgun (WGS) entry which is preliminary data.</text>
</comment>
<keyword evidence="2" id="KW-1185">Reference proteome</keyword>
<dbReference type="Proteomes" id="UP000587579">
    <property type="component" value="Unassembled WGS sequence"/>
</dbReference>